<gene>
    <name evidence="2" type="ORF">AVDCRST_MAG86-3054</name>
</gene>
<dbReference type="GO" id="GO:0051536">
    <property type="term" value="F:iron-sulfur cluster binding"/>
    <property type="evidence" value="ECO:0007669"/>
    <property type="project" value="InterPro"/>
</dbReference>
<dbReference type="EMBL" id="CADCWP010000276">
    <property type="protein sequence ID" value="CAA9582650.1"/>
    <property type="molecule type" value="Genomic_DNA"/>
</dbReference>
<dbReference type="PROSITE" id="PS51379">
    <property type="entry name" value="4FE4S_FER_2"/>
    <property type="match status" value="1"/>
</dbReference>
<dbReference type="Pfam" id="PF07992">
    <property type="entry name" value="Pyr_redox_2"/>
    <property type="match status" value="1"/>
</dbReference>
<sequence>MTRLSLEVLEEKFSELKPPMTAREARVEANRCLYCFDAPCIRACPTHIDVPTFIRKISTDNLTGAAVTILEANLMAATCARVCPVEELCEGACVLGGDHKPIEIGRLQRHAMDHIYDKQKLPFTPAPSNGLRVAVVGAGPAGLSCAGELAKRGYAVTILEKNPLPGGLSTYGIVVMREPIRVALEEVALIEALGVEVRTGVEVGRDVSANQLLTDFDAVFLSVGMGSVPHLGIPGEDLEGVTEALSFIAETKLAEKDGLEHLRELPVGRFVTVIGAGNTAIDAATIAKRLGAERVTIIYRRGEGEMPAYDFEYTFIKNEGVEFRFFSQPVGVVGENGRVTGLECLRVEPGPPGPDGRALPQAVPGSAFIIPCDQVIKAIGQEKRVDLFAHFGLEQERGYVKVDADLRTTNPKVFAGGDCVRATGDAMTVTATQDGKVAARGIHAWLGDNALAAD</sequence>
<dbReference type="PANTHER" id="PTHR42783">
    <property type="entry name" value="GLUTAMATE SYNTHASE [NADPH] SMALL CHAIN"/>
    <property type="match status" value="1"/>
</dbReference>
<dbReference type="InterPro" id="IPR023753">
    <property type="entry name" value="FAD/NAD-binding_dom"/>
</dbReference>
<reference evidence="2" key="1">
    <citation type="submission" date="2020-02" db="EMBL/GenBank/DDBJ databases">
        <authorList>
            <person name="Meier V. D."/>
        </authorList>
    </citation>
    <scope>NUCLEOTIDE SEQUENCE</scope>
    <source>
        <strain evidence="2">AVDCRST_MAG86</strain>
    </source>
</reference>
<dbReference type="Gene3D" id="1.10.1060.10">
    <property type="entry name" value="Alpha-helical ferredoxin"/>
    <property type="match status" value="1"/>
</dbReference>
<dbReference type="InterPro" id="IPR036188">
    <property type="entry name" value="FAD/NAD-bd_sf"/>
</dbReference>
<dbReference type="AlphaFoldDB" id="A0A6J4VLF5"/>
<dbReference type="EC" id="1.3.1.1" evidence="2"/>
<dbReference type="SUPFAM" id="SSF46548">
    <property type="entry name" value="alpha-helical ferredoxin"/>
    <property type="match status" value="1"/>
</dbReference>
<dbReference type="Pfam" id="PF14691">
    <property type="entry name" value="Fer4_20"/>
    <property type="match status" value="1"/>
</dbReference>
<proteinExistence type="predicted"/>
<protein>
    <submittedName>
        <fullName evidence="2">NAD-dependent dihydropyrimidine dehydrogenase subunit PreT</fullName>
        <ecNumber evidence="2">1.3.1.1</ecNumber>
    </submittedName>
</protein>
<dbReference type="SUPFAM" id="SSF51971">
    <property type="entry name" value="Nucleotide-binding domain"/>
    <property type="match status" value="1"/>
</dbReference>
<evidence type="ECO:0000313" key="2">
    <source>
        <dbReference type="EMBL" id="CAA9582650.1"/>
    </source>
</evidence>
<name>A0A6J4VLF5_9DEIN</name>
<feature type="domain" description="4Fe-4S ferredoxin-type" evidence="1">
    <location>
        <begin position="23"/>
        <end position="56"/>
    </location>
</feature>
<dbReference type="InterPro" id="IPR017896">
    <property type="entry name" value="4Fe4S_Fe-S-bd"/>
</dbReference>
<dbReference type="PRINTS" id="PR00419">
    <property type="entry name" value="ADXRDTASE"/>
</dbReference>
<organism evidence="2">
    <name type="scientific">uncultured Truepera sp</name>
    <dbReference type="NCBI Taxonomy" id="543023"/>
    <lineage>
        <taxon>Bacteria</taxon>
        <taxon>Thermotogati</taxon>
        <taxon>Deinococcota</taxon>
        <taxon>Deinococci</taxon>
        <taxon>Trueperales</taxon>
        <taxon>Trueperaceae</taxon>
        <taxon>Truepera</taxon>
        <taxon>environmental samples</taxon>
    </lineage>
</organism>
<accession>A0A6J4VLF5</accession>
<dbReference type="GO" id="GO:0004159">
    <property type="term" value="F:dihydropyrimidine dehydrogenase (NAD+) activity"/>
    <property type="evidence" value="ECO:0007669"/>
    <property type="project" value="UniProtKB-EC"/>
</dbReference>
<dbReference type="Gene3D" id="3.50.50.60">
    <property type="entry name" value="FAD/NAD(P)-binding domain"/>
    <property type="match status" value="3"/>
</dbReference>
<dbReference type="InterPro" id="IPR028261">
    <property type="entry name" value="DPD_II"/>
</dbReference>
<dbReference type="PANTHER" id="PTHR42783:SF3">
    <property type="entry name" value="GLUTAMATE SYNTHASE [NADPH] SMALL CHAIN-RELATED"/>
    <property type="match status" value="1"/>
</dbReference>
<keyword evidence="2" id="KW-0560">Oxidoreductase</keyword>
<dbReference type="InterPro" id="IPR009051">
    <property type="entry name" value="Helical_ferredxn"/>
</dbReference>
<evidence type="ECO:0000259" key="1">
    <source>
        <dbReference type="PROSITE" id="PS51379"/>
    </source>
</evidence>